<evidence type="ECO:0000313" key="2">
    <source>
        <dbReference type="EMBL" id="CAA9363159.1"/>
    </source>
</evidence>
<gene>
    <name evidence="2" type="ORF">AVDCRST_MAG89-3886</name>
</gene>
<dbReference type="PANTHER" id="PTHR37844">
    <property type="entry name" value="SER/THR PROTEIN PHOSPHATASE SUPERFAMILY (AFU_ORTHOLOGUE AFUA_1G14840)"/>
    <property type="match status" value="1"/>
</dbReference>
<protein>
    <submittedName>
        <fullName evidence="2">Ser/Thr protein phosphatase family protein</fullName>
    </submittedName>
</protein>
<name>A0A6J4MS82_9BACT</name>
<accession>A0A6J4MS82</accession>
<dbReference type="GO" id="GO:0016787">
    <property type="term" value="F:hydrolase activity"/>
    <property type="evidence" value="ECO:0007669"/>
    <property type="project" value="InterPro"/>
</dbReference>
<reference evidence="2" key="1">
    <citation type="submission" date="2020-02" db="EMBL/GenBank/DDBJ databases">
        <authorList>
            <person name="Meier V. D."/>
        </authorList>
    </citation>
    <scope>NUCLEOTIDE SEQUENCE</scope>
    <source>
        <strain evidence="2">AVDCRST_MAG89</strain>
    </source>
</reference>
<dbReference type="InterPro" id="IPR029052">
    <property type="entry name" value="Metallo-depent_PP-like"/>
</dbReference>
<dbReference type="EMBL" id="CADCTV010000818">
    <property type="protein sequence ID" value="CAA9363159.1"/>
    <property type="molecule type" value="Genomic_DNA"/>
</dbReference>
<dbReference type="AlphaFoldDB" id="A0A6J4MS82"/>
<dbReference type="InterPro" id="IPR004843">
    <property type="entry name" value="Calcineurin-like_PHP"/>
</dbReference>
<evidence type="ECO:0000259" key="1">
    <source>
        <dbReference type="Pfam" id="PF00149"/>
    </source>
</evidence>
<feature type="domain" description="Calcineurin-like phosphoesterase" evidence="1">
    <location>
        <begin position="1"/>
        <end position="214"/>
    </location>
</feature>
<dbReference type="Gene3D" id="3.60.21.10">
    <property type="match status" value="1"/>
</dbReference>
<proteinExistence type="predicted"/>
<dbReference type="SUPFAM" id="SSF56300">
    <property type="entry name" value="Metallo-dependent phosphatases"/>
    <property type="match status" value="1"/>
</dbReference>
<sequence>MKIHLLSDLHIEFAPFQPPATDADVVVLAGDVGVGTRGLPAIREWFPDRPVVYVAGNHEFYREAIPRLHEKLATETEGTQIHYLENRAVVIGGVRFLGCTLWTDFDVFGERVRCMAEAQVTMNDFRLIRIFPEYRAFRPMDARASHERSLRWLMGMLDEPFAGPTVIVTHHAPSLRSCNPAYRSDPVTAAYVSDLEWMLDGRAALWVHGHTHVCVDYEIGGTRVVANQRGYPHDHIEDFDAALVLEV</sequence>
<organism evidence="2">
    <name type="scientific">uncultured Gemmatimonadota bacterium</name>
    <dbReference type="NCBI Taxonomy" id="203437"/>
    <lineage>
        <taxon>Bacteria</taxon>
        <taxon>Pseudomonadati</taxon>
        <taxon>Gemmatimonadota</taxon>
        <taxon>environmental samples</taxon>
    </lineage>
</organism>
<dbReference type="PANTHER" id="PTHR37844:SF2">
    <property type="entry name" value="SER_THR PROTEIN PHOSPHATASE SUPERFAMILY (AFU_ORTHOLOGUE AFUA_1G14840)"/>
    <property type="match status" value="1"/>
</dbReference>
<dbReference type="Pfam" id="PF00149">
    <property type="entry name" value="Metallophos"/>
    <property type="match status" value="1"/>
</dbReference>